<dbReference type="KEGG" id="dpx:DAPPUDRAFT_254882"/>
<feature type="compositionally biased region" description="Basic and acidic residues" evidence="1">
    <location>
        <begin position="61"/>
        <end position="77"/>
    </location>
</feature>
<gene>
    <name evidence="2" type="ORF">DAPPUDRAFT_254882</name>
</gene>
<proteinExistence type="predicted"/>
<dbReference type="AlphaFoldDB" id="E9H847"/>
<feature type="compositionally biased region" description="Acidic residues" evidence="1">
    <location>
        <begin position="24"/>
        <end position="48"/>
    </location>
</feature>
<sequence length="105" mass="11519">MNRCQTNHFSFTTIYENNLKYQETSDDEASGEEDLEPVVESSEAESDDSYGVPASGSGSDKSVDTGDSETKKAKLALEARNNNTWDEDSDLSNAFSDCSIDEDDD</sequence>
<dbReference type="Proteomes" id="UP000000305">
    <property type="component" value="Unassembled WGS sequence"/>
</dbReference>
<keyword evidence="3" id="KW-1185">Reference proteome</keyword>
<evidence type="ECO:0000256" key="1">
    <source>
        <dbReference type="SAM" id="MobiDB-lite"/>
    </source>
</evidence>
<dbReference type="InParanoid" id="E9H847"/>
<evidence type="ECO:0000313" key="3">
    <source>
        <dbReference type="Proteomes" id="UP000000305"/>
    </source>
</evidence>
<protein>
    <submittedName>
        <fullName evidence="2">Uncharacterized protein</fullName>
    </submittedName>
</protein>
<dbReference type="EMBL" id="GL732603">
    <property type="protein sequence ID" value="EFX72009.1"/>
    <property type="molecule type" value="Genomic_DNA"/>
</dbReference>
<dbReference type="PhylomeDB" id="E9H847"/>
<dbReference type="HOGENOM" id="CLU_1994913_0_0_1"/>
<evidence type="ECO:0000313" key="2">
    <source>
        <dbReference type="EMBL" id="EFX72009.1"/>
    </source>
</evidence>
<accession>E9H847</accession>
<feature type="region of interest" description="Disordered" evidence="1">
    <location>
        <begin position="16"/>
        <end position="105"/>
    </location>
</feature>
<name>E9H847_DAPPU</name>
<organism evidence="2 3">
    <name type="scientific">Daphnia pulex</name>
    <name type="common">Water flea</name>
    <dbReference type="NCBI Taxonomy" id="6669"/>
    <lineage>
        <taxon>Eukaryota</taxon>
        <taxon>Metazoa</taxon>
        <taxon>Ecdysozoa</taxon>
        <taxon>Arthropoda</taxon>
        <taxon>Crustacea</taxon>
        <taxon>Branchiopoda</taxon>
        <taxon>Diplostraca</taxon>
        <taxon>Cladocera</taxon>
        <taxon>Anomopoda</taxon>
        <taxon>Daphniidae</taxon>
        <taxon>Daphnia</taxon>
    </lineage>
</organism>
<reference evidence="2 3" key="1">
    <citation type="journal article" date="2011" name="Science">
        <title>The ecoresponsive genome of Daphnia pulex.</title>
        <authorList>
            <person name="Colbourne J.K."/>
            <person name="Pfrender M.E."/>
            <person name="Gilbert D."/>
            <person name="Thomas W.K."/>
            <person name="Tucker A."/>
            <person name="Oakley T.H."/>
            <person name="Tokishita S."/>
            <person name="Aerts A."/>
            <person name="Arnold G.J."/>
            <person name="Basu M.K."/>
            <person name="Bauer D.J."/>
            <person name="Caceres C.E."/>
            <person name="Carmel L."/>
            <person name="Casola C."/>
            <person name="Choi J.H."/>
            <person name="Detter J.C."/>
            <person name="Dong Q."/>
            <person name="Dusheyko S."/>
            <person name="Eads B.D."/>
            <person name="Frohlich T."/>
            <person name="Geiler-Samerotte K.A."/>
            <person name="Gerlach D."/>
            <person name="Hatcher P."/>
            <person name="Jogdeo S."/>
            <person name="Krijgsveld J."/>
            <person name="Kriventseva E.V."/>
            <person name="Kultz D."/>
            <person name="Laforsch C."/>
            <person name="Lindquist E."/>
            <person name="Lopez J."/>
            <person name="Manak J.R."/>
            <person name="Muller J."/>
            <person name="Pangilinan J."/>
            <person name="Patwardhan R.P."/>
            <person name="Pitluck S."/>
            <person name="Pritham E.J."/>
            <person name="Rechtsteiner A."/>
            <person name="Rho M."/>
            <person name="Rogozin I.B."/>
            <person name="Sakarya O."/>
            <person name="Salamov A."/>
            <person name="Schaack S."/>
            <person name="Shapiro H."/>
            <person name="Shiga Y."/>
            <person name="Skalitzky C."/>
            <person name="Smith Z."/>
            <person name="Souvorov A."/>
            <person name="Sung W."/>
            <person name="Tang Z."/>
            <person name="Tsuchiya D."/>
            <person name="Tu H."/>
            <person name="Vos H."/>
            <person name="Wang M."/>
            <person name="Wolf Y.I."/>
            <person name="Yamagata H."/>
            <person name="Yamada T."/>
            <person name="Ye Y."/>
            <person name="Shaw J.R."/>
            <person name="Andrews J."/>
            <person name="Crease T.J."/>
            <person name="Tang H."/>
            <person name="Lucas S.M."/>
            <person name="Robertson H.M."/>
            <person name="Bork P."/>
            <person name="Koonin E.V."/>
            <person name="Zdobnov E.M."/>
            <person name="Grigoriev I.V."/>
            <person name="Lynch M."/>
            <person name="Boore J.L."/>
        </authorList>
    </citation>
    <scope>NUCLEOTIDE SEQUENCE [LARGE SCALE GENOMIC DNA]</scope>
</reference>